<evidence type="ECO:0000259" key="11">
    <source>
        <dbReference type="Pfam" id="PF00696"/>
    </source>
</evidence>
<dbReference type="Pfam" id="PF00696">
    <property type="entry name" value="AA_kinase"/>
    <property type="match status" value="1"/>
</dbReference>
<dbReference type="InterPro" id="IPR042199">
    <property type="entry name" value="AsparK_Bifunc_asparK/hSer_DH"/>
</dbReference>
<feature type="domain" description="Aspartate/glutamate/uridylate kinase" evidence="11">
    <location>
        <begin position="2"/>
        <end position="276"/>
    </location>
</feature>
<dbReference type="EC" id="2.7.2.4" evidence="8"/>
<dbReference type="SUPFAM" id="SSF55021">
    <property type="entry name" value="ACT-like"/>
    <property type="match status" value="1"/>
</dbReference>
<reference evidence="12 13" key="1">
    <citation type="submission" date="2019-05" db="EMBL/GenBank/DDBJ databases">
        <title>Algicella ahnfeltiae gen. nov., sp. nov., a novel marine bacterium of the family Flavobacteriaceae isolated from a red alga.</title>
        <authorList>
            <person name="Nedashkovskaya O.I."/>
            <person name="Kukhlevskiy A.D."/>
            <person name="Kim S.-G."/>
            <person name="Zhukova N.V."/>
            <person name="Mikhailov V.V."/>
        </authorList>
    </citation>
    <scope>NUCLEOTIDE SEQUENCE [LARGE SCALE GENOMIC DNA]</scope>
    <source>
        <strain evidence="12 13">10Alg115</strain>
    </source>
</reference>
<dbReference type="GO" id="GO:0009089">
    <property type="term" value="P:lysine biosynthetic process via diaminopimelate"/>
    <property type="evidence" value="ECO:0007669"/>
    <property type="project" value="UniProtKB-UniPathway"/>
</dbReference>
<dbReference type="UniPathway" id="UPA00050">
    <property type="reaction ID" value="UER00461"/>
</dbReference>
<sequence length="416" mass="47481">MKVFKFGGASVKDANGVKNIVTVLNEVGYQDLLIVVSAMGKMTNAFEKIADAYFLKKDELPVFIKEVRDYHYSIVNELFENKEHKVFSEIEYLFIGLTGFMIQNKATDYNFVYDQIVSIAELISTKIVSCYLNDSAIENTWIDVRECIKTNSNYRDAKVDWKLTEKSIVTKINPRILYITQGFIASNESGNTTTLGREGSDYSAGIFAYCLNADSLTIWKDVEGVLNADPRYFQETQLLEQISYTEAIELAFYGASVIHPKTLQPLQNKGIPLLVKSFLNPKKKGTHVSDGKKLVPETPCFIVKKNQLFLSISALDFSFVVEHNISEIFNLFHQYKMKVNLIQNSAISFSICLEDNFNLIKNLLAELSNKYKVVCFEKVSLFTVRHFQNKNIEELEKNNKVLLKQFTQETVQIVVQ</sequence>
<dbReference type="Proteomes" id="UP000306229">
    <property type="component" value="Chromosome"/>
</dbReference>
<keyword evidence="5 8" id="KW-0418">Kinase</keyword>
<dbReference type="GO" id="GO:0009088">
    <property type="term" value="P:threonine biosynthetic process"/>
    <property type="evidence" value="ECO:0007669"/>
    <property type="project" value="UniProtKB-UniPathway"/>
</dbReference>
<comment type="pathway">
    <text evidence="1 9">Amino-acid biosynthesis; L-lysine biosynthesis via DAP pathway; (S)-tetrahydrodipicolinate from L-aspartate: step 1/4.</text>
</comment>
<keyword evidence="3 8" id="KW-0808">Transferase</keyword>
<evidence type="ECO:0000313" key="12">
    <source>
        <dbReference type="EMBL" id="QCX37234.1"/>
    </source>
</evidence>
<dbReference type="RefSeq" id="WP_138948179.1">
    <property type="nucleotide sequence ID" value="NZ_CP040749.1"/>
</dbReference>
<dbReference type="Gene3D" id="1.20.120.1320">
    <property type="entry name" value="Aspartokinase, catalytic domain"/>
    <property type="match status" value="1"/>
</dbReference>
<evidence type="ECO:0000256" key="6">
    <source>
        <dbReference type="ARBA" id="ARBA00022840"/>
    </source>
</evidence>
<evidence type="ECO:0000256" key="4">
    <source>
        <dbReference type="ARBA" id="ARBA00022741"/>
    </source>
</evidence>
<dbReference type="UniPathway" id="UPA00051">
    <property type="reaction ID" value="UER00462"/>
</dbReference>
<proteinExistence type="inferred from homology"/>
<evidence type="ECO:0000256" key="9">
    <source>
        <dbReference type="RuleBase" id="RU004249"/>
    </source>
</evidence>
<dbReference type="PANTHER" id="PTHR21499:SF59">
    <property type="entry name" value="ASPARTOKINASE"/>
    <property type="match status" value="1"/>
</dbReference>
<dbReference type="EMBL" id="CP040749">
    <property type="protein sequence ID" value="QCX37234.1"/>
    <property type="molecule type" value="Genomic_DNA"/>
</dbReference>
<keyword evidence="10" id="KW-0175">Coiled coil</keyword>
<comment type="similarity">
    <text evidence="2 8">Belongs to the aspartokinase family.</text>
</comment>
<gene>
    <name evidence="12" type="ORF">FF125_01800</name>
</gene>
<evidence type="ECO:0000256" key="7">
    <source>
        <dbReference type="ARBA" id="ARBA00047872"/>
    </source>
</evidence>
<comment type="pathway">
    <text evidence="9">Amino-acid biosynthesis; L-methionine biosynthesis via de novo pathway; L-homoserine from L-aspartate: step 1/3.</text>
</comment>
<feature type="coiled-coil region" evidence="10">
    <location>
        <begin position="385"/>
        <end position="412"/>
    </location>
</feature>
<organism evidence="12 13">
    <name type="scientific">Aureibaculum algae</name>
    <dbReference type="NCBI Taxonomy" id="2584122"/>
    <lineage>
        <taxon>Bacteria</taxon>
        <taxon>Pseudomonadati</taxon>
        <taxon>Bacteroidota</taxon>
        <taxon>Flavobacteriia</taxon>
        <taxon>Flavobacteriales</taxon>
        <taxon>Flavobacteriaceae</taxon>
        <taxon>Aureibaculum</taxon>
    </lineage>
</organism>
<evidence type="ECO:0000256" key="8">
    <source>
        <dbReference type="RuleBase" id="RU003448"/>
    </source>
</evidence>
<dbReference type="OrthoDB" id="9799110at2"/>
<comment type="pathway">
    <text evidence="9">Amino-acid biosynthesis; L-threonine biosynthesis; L-threonine from L-aspartate: step 1/5.</text>
</comment>
<dbReference type="InterPro" id="IPR001341">
    <property type="entry name" value="Asp_kinase"/>
</dbReference>
<keyword evidence="9" id="KW-0028">Amino-acid biosynthesis</keyword>
<dbReference type="NCBIfam" id="TIGR00657">
    <property type="entry name" value="asp_kinases"/>
    <property type="match status" value="1"/>
</dbReference>
<dbReference type="GO" id="GO:0005829">
    <property type="term" value="C:cytosol"/>
    <property type="evidence" value="ECO:0007669"/>
    <property type="project" value="TreeGrafter"/>
</dbReference>
<protein>
    <recommendedName>
        <fullName evidence="8">Aspartokinase</fullName>
        <ecNumber evidence="8">2.7.2.4</ecNumber>
    </recommendedName>
</protein>
<dbReference type="GO" id="GO:0004072">
    <property type="term" value="F:aspartate kinase activity"/>
    <property type="evidence" value="ECO:0007669"/>
    <property type="project" value="UniProtKB-EC"/>
</dbReference>
<evidence type="ECO:0000256" key="5">
    <source>
        <dbReference type="ARBA" id="ARBA00022777"/>
    </source>
</evidence>
<dbReference type="GO" id="GO:0005524">
    <property type="term" value="F:ATP binding"/>
    <property type="evidence" value="ECO:0007669"/>
    <property type="project" value="UniProtKB-KW"/>
</dbReference>
<keyword evidence="6" id="KW-0067">ATP-binding</keyword>
<dbReference type="KEGG" id="fbe:FF125_01800"/>
<keyword evidence="13" id="KW-1185">Reference proteome</keyword>
<dbReference type="Gene3D" id="3.40.1160.10">
    <property type="entry name" value="Acetylglutamate kinase-like"/>
    <property type="match status" value="1"/>
</dbReference>
<keyword evidence="4" id="KW-0547">Nucleotide-binding</keyword>
<dbReference type="InterPro" id="IPR001048">
    <property type="entry name" value="Asp/Glu/Uridylate_kinase"/>
</dbReference>
<dbReference type="CDD" id="cd04243">
    <property type="entry name" value="AAK_AK-HSDH-like"/>
    <property type="match status" value="1"/>
</dbReference>
<evidence type="ECO:0000313" key="13">
    <source>
        <dbReference type="Proteomes" id="UP000306229"/>
    </source>
</evidence>
<evidence type="ECO:0000256" key="1">
    <source>
        <dbReference type="ARBA" id="ARBA00004766"/>
    </source>
</evidence>
<accession>A0A5B7TPR2</accession>
<evidence type="ECO:0000256" key="10">
    <source>
        <dbReference type="SAM" id="Coils"/>
    </source>
</evidence>
<dbReference type="GO" id="GO:0009090">
    <property type="term" value="P:homoserine biosynthetic process"/>
    <property type="evidence" value="ECO:0007669"/>
    <property type="project" value="TreeGrafter"/>
</dbReference>
<dbReference type="AlphaFoldDB" id="A0A5B7TPR2"/>
<dbReference type="SUPFAM" id="SSF53633">
    <property type="entry name" value="Carbamate kinase-like"/>
    <property type="match status" value="1"/>
</dbReference>
<dbReference type="InterPro" id="IPR045865">
    <property type="entry name" value="ACT-like_dom_sf"/>
</dbReference>
<dbReference type="InterPro" id="IPR036393">
    <property type="entry name" value="AceGlu_kinase-like_sf"/>
</dbReference>
<dbReference type="PANTHER" id="PTHR21499">
    <property type="entry name" value="ASPARTATE KINASE"/>
    <property type="match status" value="1"/>
</dbReference>
<name>A0A5B7TPR2_9FLAO</name>
<comment type="catalytic activity">
    <reaction evidence="7 8">
        <text>L-aspartate + ATP = 4-phospho-L-aspartate + ADP</text>
        <dbReference type="Rhea" id="RHEA:23776"/>
        <dbReference type="ChEBI" id="CHEBI:29991"/>
        <dbReference type="ChEBI" id="CHEBI:30616"/>
        <dbReference type="ChEBI" id="CHEBI:57535"/>
        <dbReference type="ChEBI" id="CHEBI:456216"/>
        <dbReference type="EC" id="2.7.2.4"/>
    </reaction>
</comment>
<evidence type="ECO:0000256" key="2">
    <source>
        <dbReference type="ARBA" id="ARBA00010122"/>
    </source>
</evidence>
<dbReference type="UniPathway" id="UPA00034">
    <property type="reaction ID" value="UER00015"/>
</dbReference>
<evidence type="ECO:0000256" key="3">
    <source>
        <dbReference type="ARBA" id="ARBA00022679"/>
    </source>
</evidence>